<dbReference type="NCBIfam" id="NF001664">
    <property type="entry name" value="PRK00431.1-6"/>
    <property type="match status" value="1"/>
</dbReference>
<gene>
    <name evidence="2" type="ORF">MKI79_10595</name>
</gene>
<dbReference type="Gene3D" id="3.40.220.10">
    <property type="entry name" value="Leucine Aminopeptidase, subunit E, domain 1"/>
    <property type="match status" value="1"/>
</dbReference>
<dbReference type="RefSeq" id="WP_241573252.1">
    <property type="nucleotide sequence ID" value="NZ_JAKUML010000019.1"/>
</dbReference>
<dbReference type="SUPFAM" id="SSF52949">
    <property type="entry name" value="Macro domain-like"/>
    <property type="match status" value="1"/>
</dbReference>
<dbReference type="SMART" id="SM00506">
    <property type="entry name" value="A1pp"/>
    <property type="match status" value="1"/>
</dbReference>
<dbReference type="PROSITE" id="PS51154">
    <property type="entry name" value="MACRO"/>
    <property type="match status" value="1"/>
</dbReference>
<proteinExistence type="predicted"/>
<sequence>MPTVEVILGDITKMSADAIVNAANSSLLGGGGGVDGAIHRAGGAQILEECKMIRAEQGGCRTGHAVVTIAGKLSANFIIHTVGPIWQGGQNHEEKLLKQCYHNCLDQAEKLKCERIAFPNISTGVYGFPKELAVQKVYEVLQSRLSGLKRVQCILFVCFHEQNFKLYQEVLKPFIASSASE</sequence>
<organism evidence="2 3">
    <name type="scientific">Acinetobacter sedimenti</name>
    <dbReference type="NCBI Taxonomy" id="2919922"/>
    <lineage>
        <taxon>Bacteria</taxon>
        <taxon>Pseudomonadati</taxon>
        <taxon>Pseudomonadota</taxon>
        <taxon>Gammaproteobacteria</taxon>
        <taxon>Moraxellales</taxon>
        <taxon>Moraxellaceae</taxon>
        <taxon>Acinetobacter</taxon>
    </lineage>
</organism>
<dbReference type="EMBL" id="JAKUML010000019">
    <property type="protein sequence ID" value="MCJ8147334.1"/>
    <property type="molecule type" value="Genomic_DNA"/>
</dbReference>
<dbReference type="Pfam" id="PF01661">
    <property type="entry name" value="Macro"/>
    <property type="match status" value="1"/>
</dbReference>
<dbReference type="InterPro" id="IPR043472">
    <property type="entry name" value="Macro_dom-like"/>
</dbReference>
<evidence type="ECO:0000259" key="1">
    <source>
        <dbReference type="PROSITE" id="PS51154"/>
    </source>
</evidence>
<dbReference type="PANTHER" id="PTHR11106">
    <property type="entry name" value="GANGLIOSIDE INDUCED DIFFERENTIATION ASSOCIATED PROTEIN 2-RELATED"/>
    <property type="match status" value="1"/>
</dbReference>
<evidence type="ECO:0000313" key="3">
    <source>
        <dbReference type="Proteomes" id="UP001139701"/>
    </source>
</evidence>
<dbReference type="PANTHER" id="PTHR11106:SF27">
    <property type="entry name" value="MACRO DOMAIN-CONTAINING PROTEIN"/>
    <property type="match status" value="1"/>
</dbReference>
<comment type="caution">
    <text evidence="2">The sequence shown here is derived from an EMBL/GenBank/DDBJ whole genome shotgun (WGS) entry which is preliminary data.</text>
</comment>
<dbReference type="Proteomes" id="UP001139701">
    <property type="component" value="Unassembled WGS sequence"/>
</dbReference>
<evidence type="ECO:0000313" key="2">
    <source>
        <dbReference type="EMBL" id="MCJ8147334.1"/>
    </source>
</evidence>
<protein>
    <submittedName>
        <fullName evidence="2">O-acetyl-ADP-ribose deacetylase</fullName>
    </submittedName>
</protein>
<feature type="domain" description="Macro" evidence="1">
    <location>
        <begin position="1"/>
        <end position="175"/>
    </location>
</feature>
<keyword evidence="3" id="KW-1185">Reference proteome</keyword>
<name>A0A9X1WY95_9GAMM</name>
<reference evidence="2" key="1">
    <citation type="submission" date="2022-02" db="EMBL/GenBank/DDBJ databases">
        <title>Acinetobacter A3.8 sp. nov., isolated from Sediment (Zhairuo Island).</title>
        <authorList>
            <person name="Zheng K."/>
        </authorList>
    </citation>
    <scope>NUCLEOTIDE SEQUENCE</scope>
    <source>
        <strain evidence="2">A3.8</strain>
    </source>
</reference>
<dbReference type="InterPro" id="IPR002589">
    <property type="entry name" value="Macro_dom"/>
</dbReference>
<accession>A0A9X1WY95</accession>
<dbReference type="AlphaFoldDB" id="A0A9X1WY95"/>